<evidence type="ECO:0000256" key="5">
    <source>
        <dbReference type="ARBA" id="ARBA00022842"/>
    </source>
</evidence>
<dbReference type="CDD" id="cd05401">
    <property type="entry name" value="NT_GlnE_GlnD_like"/>
    <property type="match status" value="2"/>
</dbReference>
<dbReference type="InterPro" id="IPR043519">
    <property type="entry name" value="NT_sf"/>
</dbReference>
<dbReference type="InterPro" id="IPR023057">
    <property type="entry name" value="GlnE"/>
</dbReference>
<dbReference type="GO" id="GO:0000820">
    <property type="term" value="P:regulation of glutamine family amino acid metabolic process"/>
    <property type="evidence" value="ECO:0007669"/>
    <property type="project" value="TreeGrafter"/>
</dbReference>
<dbReference type="GO" id="GO:0005524">
    <property type="term" value="F:ATP binding"/>
    <property type="evidence" value="ECO:0007669"/>
    <property type="project" value="UniProtKB-KW"/>
</dbReference>
<evidence type="ECO:0000259" key="7">
    <source>
        <dbReference type="Pfam" id="PF03710"/>
    </source>
</evidence>
<evidence type="ECO:0000259" key="8">
    <source>
        <dbReference type="Pfam" id="PF08335"/>
    </source>
</evidence>
<feature type="domain" description="Glutamate-ammonia ligase adenylyltransferase repeated" evidence="7">
    <location>
        <begin position="55"/>
        <end position="297"/>
    </location>
</feature>
<keyword evidence="3" id="KW-0547">Nucleotide-binding</keyword>
<evidence type="ECO:0000256" key="3">
    <source>
        <dbReference type="ARBA" id="ARBA00022741"/>
    </source>
</evidence>
<dbReference type="InterPro" id="IPR013546">
    <property type="entry name" value="PII_UdlTrfase/GS_AdlTrfase"/>
</dbReference>
<evidence type="ECO:0000256" key="4">
    <source>
        <dbReference type="ARBA" id="ARBA00022840"/>
    </source>
</evidence>
<dbReference type="Gene3D" id="3.30.460.10">
    <property type="entry name" value="Beta Polymerase, domain 2"/>
    <property type="match status" value="2"/>
</dbReference>
<dbReference type="GO" id="GO:0005829">
    <property type="term" value="C:cytosol"/>
    <property type="evidence" value="ECO:0007669"/>
    <property type="project" value="TreeGrafter"/>
</dbReference>
<dbReference type="HAMAP" id="MF_00802">
    <property type="entry name" value="GlnE"/>
    <property type="match status" value="1"/>
</dbReference>
<evidence type="ECO:0000256" key="1">
    <source>
        <dbReference type="ARBA" id="ARBA00022679"/>
    </source>
</evidence>
<dbReference type="EMBL" id="UOFO01000021">
    <property type="protein sequence ID" value="VAW83669.1"/>
    <property type="molecule type" value="Genomic_DNA"/>
</dbReference>
<keyword evidence="1 9" id="KW-0808">Transferase</keyword>
<dbReference type="FunFam" id="3.30.460.10:FF:000009">
    <property type="entry name" value="Bifunctional glutamine synthetase adenylyltransferase/adenylyl-removing enzyme"/>
    <property type="match status" value="1"/>
</dbReference>
<dbReference type="Pfam" id="PF03710">
    <property type="entry name" value="GlnE"/>
    <property type="match status" value="2"/>
</dbReference>
<sequence length="975" mass="111323">MTEQLSQITSTTNTQEKGLPEPLIADVREYWLAYEQAATDEAVIPVSHAELKNVLYKVWLQSDFVARLCINAPARLHELCSSGDLLLAYLPGEAQQRIKAELTGTTNISDLKQRLRQWRQREMLRIAWRDLAGWADLKETMFALSELASACMDIALCYLTPWLQKEYGTPYGEQSKKPQHLVVLGMGKLGAYELNFSSDIDLIFVFPEEGETQGAMHSISNHEYFIKLGRQLIDVIGTRTVDGFVFRVDMRLRPFGNSGSLVMNFDAIALYYQTQGRDWERYALIKARPVAGDIAQGEMLLESLSPFVFRRYLDFGALEALREMKGLIAQQVRKKSLVRNIKLGAGGIREIEFVGQVFQLIRGGCEPRLKARGIVDVLQTLRVLNYLPAFVVHELIIAYDFLRRTENRLQAYADRQTHDLPQDEREQLKLAYAMGFTGWSEFYTCLQKTMQTVHHHFEQVFTAPQTEHANDDENKQNLATLWAIGAEFDQAHEVLQHNGFQQPEEVVRCLTTMRASSSYRHLSSRGRVRLDHLIPLTLGAAAQATQPTVAFLRVMMVLEAIGRRSAYYALLLEHPMALSQLVQLCAASPWLTTYVAQHPLLLDELLDPRFLYAPPDRAALAHEMSQLMQRVKENDLESQMDVLRSFTQSNILKVAAADVSDALPLMKVSDHLTAIAEVVLNKVMECAWQHLLQRYGMPTCSDAGVRREARFAIIAYGKMGGYELGYGSDLDLVFLHDGDEVDGVTEGDRSVSHSVFFARLAQRIIHMLRTQTPTGVMYDVDVRLRPSGASGLLVTSMSSFIRYQNKQAWTWEHQALVRARFVAGAPILRQAFERIRQQVLARERDPVKLQTEVREMRERMRQELASKRSEVFDIKQDRGGIADIEFIVQYLTLRWGHQYPELLQWEDNIRLLASCKAIAVLQPEQADVLSNAYRSYRSEVHKRKLQNEPAEVSSHYYVEERKAVSQIWHDMMESE</sequence>
<dbReference type="Pfam" id="PF08335">
    <property type="entry name" value="GlnD_UR_UTase"/>
    <property type="match status" value="2"/>
</dbReference>
<dbReference type="Gene3D" id="1.20.120.1510">
    <property type="match status" value="1"/>
</dbReference>
<evidence type="ECO:0000313" key="9">
    <source>
        <dbReference type="EMBL" id="VAW83669.1"/>
    </source>
</evidence>
<keyword evidence="2 9" id="KW-0548">Nucleotidyltransferase</keyword>
<dbReference type="GO" id="GO:0008882">
    <property type="term" value="F:[glutamate-ammonia-ligase] adenylyltransferase activity"/>
    <property type="evidence" value="ECO:0007669"/>
    <property type="project" value="UniProtKB-EC"/>
</dbReference>
<name>A0A3B0ZBP8_9ZZZZ</name>
<gene>
    <name evidence="9" type="ORF">MNBD_GAMMA16-1381</name>
</gene>
<dbReference type="SUPFAM" id="SSF81593">
    <property type="entry name" value="Nucleotidyltransferase substrate binding subunit/domain"/>
    <property type="match status" value="2"/>
</dbReference>
<dbReference type="EC" id="2.7.7.42" evidence="9"/>
<evidence type="ECO:0000256" key="2">
    <source>
        <dbReference type="ARBA" id="ARBA00022695"/>
    </source>
</evidence>
<feature type="domain" description="Glutamate-ammonia ligase adenylyltransferase repeated" evidence="7">
    <location>
        <begin position="579"/>
        <end position="834"/>
    </location>
</feature>
<protein>
    <submittedName>
        <fullName evidence="9">Glutamate-ammonia-ligase adenylyltransferase</fullName>
        <ecNumber evidence="9">2.7.7.42</ecNumber>
    </submittedName>
</protein>
<keyword evidence="6" id="KW-0511">Multifunctional enzyme</keyword>
<dbReference type="PANTHER" id="PTHR30621:SF0">
    <property type="entry name" value="BIFUNCTIONAL GLUTAMINE SYNTHETASE ADENYLYLTRANSFERASE_ADENYLYL-REMOVING ENZYME"/>
    <property type="match status" value="1"/>
</dbReference>
<dbReference type="FunFam" id="1.20.120.330:FF:000005">
    <property type="entry name" value="Bifunctional glutamine synthetase adenylyltransferase/adenylyl-removing enzyme"/>
    <property type="match status" value="1"/>
</dbReference>
<dbReference type="SUPFAM" id="SSF81301">
    <property type="entry name" value="Nucleotidyltransferase"/>
    <property type="match status" value="2"/>
</dbReference>
<proteinExistence type="inferred from homology"/>
<reference evidence="9" key="1">
    <citation type="submission" date="2018-06" db="EMBL/GenBank/DDBJ databases">
        <authorList>
            <person name="Zhirakovskaya E."/>
        </authorList>
    </citation>
    <scope>NUCLEOTIDE SEQUENCE</scope>
</reference>
<dbReference type="AlphaFoldDB" id="A0A3B0ZBP8"/>
<organism evidence="9">
    <name type="scientific">hydrothermal vent metagenome</name>
    <dbReference type="NCBI Taxonomy" id="652676"/>
    <lineage>
        <taxon>unclassified sequences</taxon>
        <taxon>metagenomes</taxon>
        <taxon>ecological metagenomes</taxon>
    </lineage>
</organism>
<feature type="domain" description="PII-uridylyltransferase/Glutamine-synthetase adenylyltransferase" evidence="8">
    <location>
        <begin position="322"/>
        <end position="461"/>
    </location>
</feature>
<dbReference type="GO" id="GO:0016874">
    <property type="term" value="F:ligase activity"/>
    <property type="evidence" value="ECO:0007669"/>
    <property type="project" value="UniProtKB-KW"/>
</dbReference>
<feature type="domain" description="PII-uridylyltransferase/Glutamine-synthetase adenylyltransferase" evidence="8">
    <location>
        <begin position="853"/>
        <end position="938"/>
    </location>
</feature>
<keyword evidence="9" id="KW-0436">Ligase</keyword>
<accession>A0A3B0ZBP8</accession>
<dbReference type="InterPro" id="IPR005190">
    <property type="entry name" value="GlnE_rpt_dom"/>
</dbReference>
<keyword evidence="5" id="KW-0460">Magnesium</keyword>
<keyword evidence="4" id="KW-0067">ATP-binding</keyword>
<dbReference type="NCBIfam" id="NF008292">
    <property type="entry name" value="PRK11072.1"/>
    <property type="match status" value="1"/>
</dbReference>
<dbReference type="PANTHER" id="PTHR30621">
    <property type="entry name" value="GLUTAMINE SYNTHETASE ADENYLYLTRANSFERASE"/>
    <property type="match status" value="1"/>
</dbReference>
<dbReference type="Gene3D" id="1.20.120.330">
    <property type="entry name" value="Nucleotidyltransferases domain 2"/>
    <property type="match status" value="2"/>
</dbReference>
<evidence type="ECO:0000256" key="6">
    <source>
        <dbReference type="ARBA" id="ARBA00023268"/>
    </source>
</evidence>